<feature type="domain" description="RNA polymerase sigma-70 region 4" evidence="6">
    <location>
        <begin position="190"/>
        <end position="234"/>
    </location>
</feature>
<keyword evidence="1" id="KW-0805">Transcription regulation</keyword>
<dbReference type="Gene3D" id="1.10.1740.10">
    <property type="match status" value="1"/>
</dbReference>
<evidence type="ECO:0000256" key="5">
    <source>
        <dbReference type="SAM" id="MobiDB-lite"/>
    </source>
</evidence>
<keyword evidence="2" id="KW-0731">Sigma factor</keyword>
<organism evidence="7 8">
    <name type="scientific">Ideonella azotifigens</name>
    <dbReference type="NCBI Taxonomy" id="513160"/>
    <lineage>
        <taxon>Bacteria</taxon>
        <taxon>Pseudomonadati</taxon>
        <taxon>Pseudomonadota</taxon>
        <taxon>Betaproteobacteria</taxon>
        <taxon>Burkholderiales</taxon>
        <taxon>Sphaerotilaceae</taxon>
        <taxon>Ideonella</taxon>
    </lineage>
</organism>
<dbReference type="InterPro" id="IPR013324">
    <property type="entry name" value="RNA_pol_sigma_r3/r4-like"/>
</dbReference>
<keyword evidence="4" id="KW-0804">Transcription</keyword>
<feature type="region of interest" description="Disordered" evidence="5">
    <location>
        <begin position="146"/>
        <end position="170"/>
    </location>
</feature>
<gene>
    <name evidence="7" type="ORF">GCM10009107_48980</name>
</gene>
<name>A0ABN1KEA3_9BURK</name>
<dbReference type="NCBIfam" id="TIGR02937">
    <property type="entry name" value="sigma70-ECF"/>
    <property type="match status" value="1"/>
</dbReference>
<evidence type="ECO:0000313" key="7">
    <source>
        <dbReference type="EMBL" id="GAA0763542.1"/>
    </source>
</evidence>
<dbReference type="PANTHER" id="PTHR30385">
    <property type="entry name" value="SIGMA FACTOR F FLAGELLAR"/>
    <property type="match status" value="1"/>
</dbReference>
<evidence type="ECO:0000256" key="2">
    <source>
        <dbReference type="ARBA" id="ARBA00023082"/>
    </source>
</evidence>
<evidence type="ECO:0000256" key="1">
    <source>
        <dbReference type="ARBA" id="ARBA00023015"/>
    </source>
</evidence>
<dbReference type="SUPFAM" id="SSF88659">
    <property type="entry name" value="Sigma3 and sigma4 domains of RNA polymerase sigma factors"/>
    <property type="match status" value="2"/>
</dbReference>
<dbReference type="CDD" id="cd06171">
    <property type="entry name" value="Sigma70_r4"/>
    <property type="match status" value="1"/>
</dbReference>
<accession>A0ABN1KEA3</accession>
<dbReference type="EMBL" id="BAAAEW010000037">
    <property type="protein sequence ID" value="GAA0763542.1"/>
    <property type="molecule type" value="Genomic_DNA"/>
</dbReference>
<dbReference type="InterPro" id="IPR013325">
    <property type="entry name" value="RNA_pol_sigma_r2"/>
</dbReference>
<dbReference type="Gene3D" id="1.20.140.160">
    <property type="match status" value="1"/>
</dbReference>
<reference evidence="8" key="1">
    <citation type="journal article" date="2019" name="Int. J. Syst. Evol. Microbiol.">
        <title>The Global Catalogue of Microorganisms (GCM) 10K type strain sequencing project: providing services to taxonomists for standard genome sequencing and annotation.</title>
        <authorList>
            <consortium name="The Broad Institute Genomics Platform"/>
            <consortium name="The Broad Institute Genome Sequencing Center for Infectious Disease"/>
            <person name="Wu L."/>
            <person name="Ma J."/>
        </authorList>
    </citation>
    <scope>NUCLEOTIDE SEQUENCE [LARGE SCALE GENOMIC DNA]</scope>
    <source>
        <strain evidence="8">JCM 15503</strain>
    </source>
</reference>
<dbReference type="SUPFAM" id="SSF88946">
    <property type="entry name" value="Sigma2 domain of RNA polymerase sigma factors"/>
    <property type="match status" value="1"/>
</dbReference>
<feature type="region of interest" description="Disordered" evidence="5">
    <location>
        <begin position="352"/>
        <end position="400"/>
    </location>
</feature>
<dbReference type="InterPro" id="IPR007630">
    <property type="entry name" value="RNA_pol_sigma70_r4"/>
</dbReference>
<proteinExistence type="predicted"/>
<dbReference type="Proteomes" id="UP001500279">
    <property type="component" value="Unassembled WGS sequence"/>
</dbReference>
<keyword evidence="8" id="KW-1185">Reference proteome</keyword>
<evidence type="ECO:0000256" key="3">
    <source>
        <dbReference type="ARBA" id="ARBA00023125"/>
    </source>
</evidence>
<keyword evidence="3" id="KW-0238">DNA-binding</keyword>
<evidence type="ECO:0000256" key="4">
    <source>
        <dbReference type="ARBA" id="ARBA00023163"/>
    </source>
</evidence>
<dbReference type="RefSeq" id="WP_231013064.1">
    <property type="nucleotide sequence ID" value="NZ_BAAAEW010000037.1"/>
</dbReference>
<feature type="compositionally biased region" description="Basic and acidic residues" evidence="5">
    <location>
        <begin position="379"/>
        <end position="394"/>
    </location>
</feature>
<feature type="compositionally biased region" description="Low complexity" evidence="5">
    <location>
        <begin position="366"/>
        <end position="377"/>
    </location>
</feature>
<evidence type="ECO:0000313" key="8">
    <source>
        <dbReference type="Proteomes" id="UP001500279"/>
    </source>
</evidence>
<dbReference type="Pfam" id="PF04545">
    <property type="entry name" value="Sigma70_r4"/>
    <property type="match status" value="1"/>
</dbReference>
<comment type="caution">
    <text evidence="7">The sequence shown here is derived from an EMBL/GenBank/DDBJ whole genome shotgun (WGS) entry which is preliminary data.</text>
</comment>
<dbReference type="InterPro" id="IPR014284">
    <property type="entry name" value="RNA_pol_sigma-70_dom"/>
</dbReference>
<protein>
    <recommendedName>
        <fullName evidence="6">RNA polymerase sigma-70 region 4 domain-containing protein</fullName>
    </recommendedName>
</protein>
<evidence type="ECO:0000259" key="6">
    <source>
        <dbReference type="Pfam" id="PF04545"/>
    </source>
</evidence>
<sequence length="400" mass="43699">MISLQGVPSVLIAKNQSWVRKQAQALVRHLPANVERADLIQVGLIAVAQAAVSFEWEGDRDSADAQEAFVRYARMRVKGAMLDELRQMDFLTRGERRKIKVVQIARERLRNRDGKEPGLGLLAEATGMSAQEISSLMQADQFGRHQSLAESDDDEHGGGGQRFHPATAQEEVEARVDTGIVLRRLERFFADLPERERMVIDAYLGVGLTPVEVAKSLQVTPSRVSQMYQSVVKRVAQHFGHAVPTRQRAIDRQLARPVQVDRQSEAFAELMREREMQMRGEAQASWGELMEQVLVVERSEAEPVIAAARRSSGATARSTAARRAGPAKAVVQTCPDLAAAVAPAADLSPASHAITSTAKPARVGKATSARGSSGARSRTPREPVDGDPSARDNDTAMMDT</sequence>